<dbReference type="NCBIfam" id="TIGR01168">
    <property type="entry name" value="YSIRK_signal"/>
    <property type="match status" value="1"/>
</dbReference>
<evidence type="ECO:0000256" key="2">
    <source>
        <dbReference type="ARBA" id="ARBA00022737"/>
    </source>
</evidence>
<keyword evidence="7" id="KW-1185">Reference proteome</keyword>
<evidence type="ECO:0000313" key="7">
    <source>
        <dbReference type="Proteomes" id="UP001549122"/>
    </source>
</evidence>
<dbReference type="Pfam" id="PF06458">
    <property type="entry name" value="MucBP"/>
    <property type="match status" value="4"/>
</dbReference>
<dbReference type="InterPro" id="IPR005877">
    <property type="entry name" value="YSIRK_signal_dom"/>
</dbReference>
<evidence type="ECO:0000256" key="3">
    <source>
        <dbReference type="SAM" id="MobiDB-lite"/>
    </source>
</evidence>
<feature type="compositionally biased region" description="Polar residues" evidence="3">
    <location>
        <begin position="375"/>
        <end position="394"/>
    </location>
</feature>
<feature type="region of interest" description="Disordered" evidence="3">
    <location>
        <begin position="568"/>
        <end position="587"/>
    </location>
</feature>
<evidence type="ECO:0000259" key="5">
    <source>
        <dbReference type="Pfam" id="PF06458"/>
    </source>
</evidence>
<dbReference type="Gene3D" id="3.10.20.320">
    <property type="entry name" value="Putative peptidoglycan bound protein (lpxtg motif)"/>
    <property type="match status" value="4"/>
</dbReference>
<dbReference type="RefSeq" id="WP_354366330.1">
    <property type="nucleotide sequence ID" value="NZ_JBEPLO010000043.1"/>
</dbReference>
<keyword evidence="2" id="KW-0677">Repeat</keyword>
<dbReference type="Proteomes" id="UP001549122">
    <property type="component" value="Unassembled WGS sequence"/>
</dbReference>
<feature type="region of interest" description="Disordered" evidence="3">
    <location>
        <begin position="652"/>
        <end position="673"/>
    </location>
</feature>
<accession>A0ABV2FKZ4</accession>
<evidence type="ECO:0000259" key="4">
    <source>
        <dbReference type="Pfam" id="PF04650"/>
    </source>
</evidence>
<comment type="caution">
    <text evidence="6">The sequence shown here is derived from an EMBL/GenBank/DDBJ whole genome shotgun (WGS) entry which is preliminary data.</text>
</comment>
<protein>
    <submittedName>
        <fullName evidence="6">SHS2 domain-containing protein</fullName>
    </submittedName>
</protein>
<feature type="domain" description="YSIRK Gram-positive signal peptide" evidence="4">
    <location>
        <begin position="10"/>
        <end position="34"/>
    </location>
</feature>
<feature type="domain" description="MucBP" evidence="5">
    <location>
        <begin position="467"/>
        <end position="542"/>
    </location>
</feature>
<sequence length="801" mass="85823">MKNKQAKHYEKREYFSLRKFKQGLASVTIGAALFASVAYVAPGLGLLPSVVYAAEETYALSSVWNLSGNINTGYVFPEDRGAAYSSAQTTITTEDGKSVGVTASIGMINTSPEGTAYLVDGTNQARYRATSDMFVGNPTPSQMPALGIFVQPSPSEGGGGAWTNKYNFNGVHDTAEITFTFDQPVTDPILDLSGIGGNSQGSGRGSFNNTVMTLLTRGVTLEKASEGANLSVSSTVIQVNEKNTDAFSIPEPNFGDGTNVSPNFAPAGTGSVRLKGTFTSVTFKLSHQAIPYSAFSSAQYNTGSDYFRNDIYLSDGINGLNKHWSDNYTPVGTIDNSDLFRVSFRLPNQLPGSVEVQYVDTEGNVIGTTFKDTDNQPSGTAYDTTADTGEVSSEQTKERPSVITKDGKTYKLVAKETTVPVGTVNADGSLATTNLDFGTDAPTGSIESGKTKKVTYVYEEVKPGGQVDARYVIEGTETEIADDKSVKPADSPVGENYTDTPPATIEKDGKTYELVRTRENEGDAPSTGSVTEEVQTITYEYKEVVKPGGQVDARYVIEGTETEIADDKSVKPADSPVGENYTDTPPVTIEKDGKTYELVRTRENEGDAPSTGSVTEEAQTITYEYKEVVKPGGQVDARYVIEGTETEIADDKSVKPADSPVGENYTDTPPATIEKDGKTYELVRTRENEGDAPSTGSVTEEVQTITYEYKEVVKPKGSVLVRYITEDGTVLEGPSDVVRDGEVGSNYSTTPKEFPGYVLVKVDETGAPSTGTVEEGEKTVTYIYKKVETPAPTPDPKTGSV</sequence>
<feature type="domain" description="MucBP" evidence="5">
    <location>
        <begin position="719"/>
        <end position="785"/>
    </location>
</feature>
<feature type="domain" description="MucBP" evidence="5">
    <location>
        <begin position="635"/>
        <end position="710"/>
    </location>
</feature>
<gene>
    <name evidence="6" type="ORF">ABID29_002403</name>
</gene>
<dbReference type="EMBL" id="JBEPLO010000043">
    <property type="protein sequence ID" value="MET3559253.1"/>
    <property type="molecule type" value="Genomic_DNA"/>
</dbReference>
<dbReference type="Pfam" id="PF04650">
    <property type="entry name" value="YSIRK_signal"/>
    <property type="match status" value="1"/>
</dbReference>
<feature type="region of interest" description="Disordered" evidence="3">
    <location>
        <begin position="368"/>
        <end position="400"/>
    </location>
</feature>
<evidence type="ECO:0000256" key="1">
    <source>
        <dbReference type="ARBA" id="ARBA00022729"/>
    </source>
</evidence>
<evidence type="ECO:0000313" key="6">
    <source>
        <dbReference type="EMBL" id="MET3559253.1"/>
    </source>
</evidence>
<dbReference type="InterPro" id="IPR009459">
    <property type="entry name" value="MucBP_dom"/>
</dbReference>
<proteinExistence type="predicted"/>
<name>A0ABV2FKZ4_9STRE</name>
<reference evidence="6 7" key="1">
    <citation type="submission" date="2024-06" db="EMBL/GenBank/DDBJ databases">
        <title>Genomic Encyclopedia of Type Strains, Phase IV (KMG-IV): sequencing the most valuable type-strain genomes for metagenomic binning, comparative biology and taxonomic classification.</title>
        <authorList>
            <person name="Goeker M."/>
        </authorList>
    </citation>
    <scope>NUCLEOTIDE SEQUENCE [LARGE SCALE GENOMIC DNA]</scope>
    <source>
        <strain evidence="6 7">DSM 28303</strain>
    </source>
</reference>
<feature type="non-terminal residue" evidence="6">
    <location>
        <position position="801"/>
    </location>
</feature>
<keyword evidence="1" id="KW-0732">Signal</keyword>
<feature type="region of interest" description="Disordered" evidence="3">
    <location>
        <begin position="484"/>
        <end position="504"/>
    </location>
</feature>
<organism evidence="6 7">
    <name type="scientific">Streptococcus rupicaprae</name>
    <dbReference type="NCBI Taxonomy" id="759619"/>
    <lineage>
        <taxon>Bacteria</taxon>
        <taxon>Bacillati</taxon>
        <taxon>Bacillota</taxon>
        <taxon>Bacilli</taxon>
        <taxon>Lactobacillales</taxon>
        <taxon>Streptococcaceae</taxon>
        <taxon>Streptococcus</taxon>
    </lineage>
</organism>
<feature type="domain" description="MucBP" evidence="5">
    <location>
        <begin position="551"/>
        <end position="626"/>
    </location>
</feature>